<keyword evidence="3" id="KW-1185">Reference proteome</keyword>
<dbReference type="AlphaFoldDB" id="A0A501PBP6"/>
<reference evidence="3" key="1">
    <citation type="submission" date="2019-06" db="EMBL/GenBank/DDBJ databases">
        <title>The complete genome of Emcibacter congregatus ZYLT.</title>
        <authorList>
            <person name="Zhao Z."/>
        </authorList>
    </citation>
    <scope>NUCLEOTIDE SEQUENCE [LARGE SCALE GENOMIC DNA]</scope>
    <source>
        <strain evidence="3">MCCC 1A06723</strain>
    </source>
</reference>
<proteinExistence type="predicted"/>
<evidence type="ECO:0000313" key="3">
    <source>
        <dbReference type="Proteomes" id="UP000319148"/>
    </source>
</evidence>
<evidence type="ECO:0000313" key="2">
    <source>
        <dbReference type="EMBL" id="TPD57780.1"/>
    </source>
</evidence>
<dbReference type="Proteomes" id="UP000319148">
    <property type="component" value="Unassembled WGS sequence"/>
</dbReference>
<feature type="signal peptide" evidence="1">
    <location>
        <begin position="1"/>
        <end position="31"/>
    </location>
</feature>
<dbReference type="OrthoDB" id="7355920at2"/>
<comment type="caution">
    <text evidence="2">The sequence shown here is derived from an EMBL/GenBank/DDBJ whole genome shotgun (WGS) entry which is preliminary data.</text>
</comment>
<dbReference type="RefSeq" id="WP_139942096.1">
    <property type="nucleotide sequence ID" value="NZ_JBHSYP010000005.1"/>
</dbReference>
<protein>
    <recommendedName>
        <fullName evidence="4">DUF541 domain-containing protein</fullName>
    </recommendedName>
</protein>
<evidence type="ECO:0008006" key="4">
    <source>
        <dbReference type="Google" id="ProtNLM"/>
    </source>
</evidence>
<dbReference type="EMBL" id="VFIY01000018">
    <property type="protein sequence ID" value="TPD57780.1"/>
    <property type="molecule type" value="Genomic_DNA"/>
</dbReference>
<keyword evidence="1" id="KW-0732">Signal</keyword>
<name>A0A501PBP6_9PROT</name>
<sequence length="254" mass="28699">MNRTTNPASFFRFLIPAVLAFNLTAAAYAQSAPGQIAIAQEPVFQDSITLELATEEWLTTATAKVYLQIVAVFDQKQSGAVRQKVLAELAKVAPGTEWKFTGFNRREGSAGYEQWTINAESRIADTGIDGLRDKLKRASRTGFEVELQNVSYAPSEEEKQDHYRLLRRNIYQMAQKELANLNDLFPKRKYRITELTFSPSALQYQRAQAKTLDDKVLETYRVNRDSGGQQMNVSQLVRLHATLILGTTFLPTKQ</sequence>
<organism evidence="2 3">
    <name type="scientific">Emcibacter nanhaiensis</name>
    <dbReference type="NCBI Taxonomy" id="1505037"/>
    <lineage>
        <taxon>Bacteria</taxon>
        <taxon>Pseudomonadati</taxon>
        <taxon>Pseudomonadota</taxon>
        <taxon>Alphaproteobacteria</taxon>
        <taxon>Emcibacterales</taxon>
        <taxon>Emcibacteraceae</taxon>
        <taxon>Emcibacter</taxon>
    </lineage>
</organism>
<gene>
    <name evidence="2" type="ORF">FIV46_16895</name>
</gene>
<accession>A0A501PBP6</accession>
<evidence type="ECO:0000256" key="1">
    <source>
        <dbReference type="SAM" id="SignalP"/>
    </source>
</evidence>
<feature type="chain" id="PRO_5021444726" description="DUF541 domain-containing protein" evidence="1">
    <location>
        <begin position="32"/>
        <end position="254"/>
    </location>
</feature>